<evidence type="ECO:0000313" key="1">
    <source>
        <dbReference type="EMBL" id="AMM44840.1"/>
    </source>
</evidence>
<dbReference type="Proteomes" id="UP000203261">
    <property type="component" value="Segment"/>
</dbReference>
<keyword evidence="2" id="KW-1185">Reference proteome</keyword>
<organism evidence="1 2">
    <name type="scientific">Bacillus phage SP-15</name>
    <dbReference type="NCBI Taxonomy" id="1792032"/>
    <lineage>
        <taxon>Viruses</taxon>
        <taxon>Duplodnaviria</taxon>
        <taxon>Heunggongvirae</taxon>
        <taxon>Uroviricota</taxon>
        <taxon>Caudoviricetes</taxon>
        <taxon>Thornevirus</taxon>
        <taxon>Thornevirus SP15</taxon>
    </lineage>
</organism>
<dbReference type="EMBL" id="KT624200">
    <property type="protein sequence ID" value="AMM44840.1"/>
    <property type="molecule type" value="Genomic_DNA"/>
</dbReference>
<name>A0A127AW02_9CAUD</name>
<evidence type="ECO:0000313" key="2">
    <source>
        <dbReference type="Proteomes" id="UP000203261"/>
    </source>
</evidence>
<accession>A0A127AW02</accession>
<protein>
    <submittedName>
        <fullName evidence="1">Uncharacterized protein</fullName>
    </submittedName>
</protein>
<dbReference type="Gene3D" id="3.30.2000.40">
    <property type="entry name" value="Myoviridae tail sheath stabiliser"/>
    <property type="match status" value="1"/>
</dbReference>
<reference evidence="1 2" key="1">
    <citation type="submission" date="2015-08" db="EMBL/GenBank/DDBJ databases">
        <authorList>
            <person name="Babu N.S."/>
            <person name="Beckwith C.J."/>
            <person name="Beseler K.G."/>
            <person name="Brison A."/>
            <person name="Carone J.V."/>
            <person name="Caskin T.P."/>
            <person name="Diamond M."/>
            <person name="Durham M.E."/>
            <person name="Foxe J.M."/>
            <person name="Go M."/>
            <person name="Henderson B.A."/>
            <person name="Jones I.B."/>
            <person name="McGettigan J.A."/>
            <person name="Micheletti S.J."/>
            <person name="Nasrallah M.E."/>
            <person name="Ortiz D."/>
            <person name="Piller C.R."/>
            <person name="Privatt S.R."/>
            <person name="Schneider S.L."/>
            <person name="Sharp S."/>
            <person name="Smith T.C."/>
            <person name="Stanton J.D."/>
            <person name="Ullery H.E."/>
            <person name="Wilson R.J."/>
            <person name="Serrano M.G."/>
            <person name="Buck G."/>
            <person name="Lee V."/>
            <person name="Wang Y."/>
            <person name="Carvalho R."/>
            <person name="Voegtly L."/>
            <person name="Shi R."/>
            <person name="Duckworth R."/>
            <person name="Johnson A."/>
            <person name="Loviza R."/>
            <person name="Walstead R."/>
            <person name="Shah Z."/>
            <person name="Kiflezghi M."/>
            <person name="Wade K."/>
            <person name="Ball S.L."/>
            <person name="Bradley K.W."/>
            <person name="Asai D.J."/>
            <person name="Bowman C.A."/>
            <person name="Russell D.A."/>
            <person name="Pope W.H."/>
            <person name="Jacobs-Sera D."/>
            <person name="Hendrix R.W."/>
            <person name="Hatfull G.F."/>
        </authorList>
    </citation>
    <scope>NUCLEOTIDE SEQUENCE [LARGE SCALE GENOMIC DNA]</scope>
</reference>
<dbReference type="InterPro" id="IPR038553">
    <property type="entry name" value="T4-gp15_tss_sf"/>
</dbReference>
<gene>
    <name evidence="1" type="ORF">SP15_041</name>
</gene>
<dbReference type="GeneID" id="29125209"/>
<dbReference type="RefSeq" id="YP_009302429.1">
    <property type="nucleotide sequence ID" value="NC_031245.1"/>
</dbReference>
<dbReference type="KEGG" id="vg:29125209"/>
<proteinExistence type="predicted"/>
<sequence>MSLNLYDDAMLEKFRGVFPNSVFAQPDQFFIALEELNGSGSIPKLPAISIYRSQTSIATQISSFPDLNRGRRLNYHTDAKADVYNARSIPMRLEYTVEFWSKEKRVLNELTEQIVFWLFRKPELTIKVPMSAEAQDFTIQVSEDIVDNTELSEFGDKGRLYRSTLTLIIDSARIFNVYEKKTVLLVDVDISNEGESTSE</sequence>